<proteinExistence type="predicted"/>
<name>A0A4D6LXY7_VIGUN</name>
<evidence type="ECO:0000313" key="2">
    <source>
        <dbReference type="EMBL" id="QCD92846.1"/>
    </source>
</evidence>
<keyword evidence="1" id="KW-0812">Transmembrane</keyword>
<dbReference type="Proteomes" id="UP000501690">
    <property type="component" value="Linkage Group LG5"/>
</dbReference>
<evidence type="ECO:0000256" key="1">
    <source>
        <dbReference type="SAM" id="Phobius"/>
    </source>
</evidence>
<evidence type="ECO:0000313" key="4">
    <source>
        <dbReference type="Proteomes" id="UP000501690"/>
    </source>
</evidence>
<dbReference type="EMBL" id="CP039349">
    <property type="protein sequence ID" value="QCD92846.1"/>
    <property type="molecule type" value="Genomic_DNA"/>
</dbReference>
<dbReference type="AlphaFoldDB" id="A0A4D6LXY7"/>
<keyword evidence="4" id="KW-1185">Reference proteome</keyword>
<dbReference type="EMBL" id="CP039349">
    <property type="protein sequence ID" value="QCD93145.1"/>
    <property type="molecule type" value="Genomic_DNA"/>
</dbReference>
<feature type="transmembrane region" description="Helical" evidence="1">
    <location>
        <begin position="217"/>
        <end position="237"/>
    </location>
</feature>
<sequence>MNEMDSTWNTNEDGWGEQRYRPQVQASAESDQILDCESISNCIDEIFLALAYPFLFECLVCYPSTFAMIINLLMGADARGTRGQQRRDDSVAYRASHLRLSSSPTIPHIASKSFLLLLPLRPNRSFWLHHRCTVEEVVLWPPLHLHFKQLQCAAAEPFHLHHYVATSSSTRLFSVTTSSSSPRNHHEGSIAGSPSFRLHRRCTAIAPSRRLFWRYHYLRSIPLLCMVYFMFWVVFGFDLI</sequence>
<reference evidence="2 4" key="1">
    <citation type="submission" date="2019-04" db="EMBL/GenBank/DDBJ databases">
        <title>An improved genome assembly and genetic linkage map for asparagus bean, Vigna unguiculata ssp. sesquipedialis.</title>
        <authorList>
            <person name="Xia Q."/>
            <person name="Zhang R."/>
            <person name="Dong Y."/>
        </authorList>
    </citation>
    <scope>NUCLEOTIDE SEQUENCE [LARGE SCALE GENOMIC DNA]</scope>
    <source>
        <tissue evidence="2">Leaf</tissue>
    </source>
</reference>
<evidence type="ECO:0000313" key="3">
    <source>
        <dbReference type="EMBL" id="QCD93145.1"/>
    </source>
</evidence>
<keyword evidence="1" id="KW-0472">Membrane</keyword>
<gene>
    <name evidence="3" type="ORF">DEO72_LG5g1216</name>
    <name evidence="2" type="ORF">DEO72_LG5g915</name>
</gene>
<keyword evidence="1" id="KW-1133">Transmembrane helix</keyword>
<accession>A0A4D6LXY7</accession>
<protein>
    <submittedName>
        <fullName evidence="2">Uncharacterized protein</fullName>
    </submittedName>
</protein>
<feature type="transmembrane region" description="Helical" evidence="1">
    <location>
        <begin position="54"/>
        <end position="76"/>
    </location>
</feature>
<organism evidence="2 4">
    <name type="scientific">Vigna unguiculata</name>
    <name type="common">Cowpea</name>
    <dbReference type="NCBI Taxonomy" id="3917"/>
    <lineage>
        <taxon>Eukaryota</taxon>
        <taxon>Viridiplantae</taxon>
        <taxon>Streptophyta</taxon>
        <taxon>Embryophyta</taxon>
        <taxon>Tracheophyta</taxon>
        <taxon>Spermatophyta</taxon>
        <taxon>Magnoliopsida</taxon>
        <taxon>eudicotyledons</taxon>
        <taxon>Gunneridae</taxon>
        <taxon>Pentapetalae</taxon>
        <taxon>rosids</taxon>
        <taxon>fabids</taxon>
        <taxon>Fabales</taxon>
        <taxon>Fabaceae</taxon>
        <taxon>Papilionoideae</taxon>
        <taxon>50 kb inversion clade</taxon>
        <taxon>NPAAA clade</taxon>
        <taxon>indigoferoid/millettioid clade</taxon>
        <taxon>Phaseoleae</taxon>
        <taxon>Vigna</taxon>
    </lineage>
</organism>